<reference evidence="1 2" key="1">
    <citation type="submission" date="2018-08" db="EMBL/GenBank/DDBJ databases">
        <title>A genome reference for cultivated species of the human gut microbiota.</title>
        <authorList>
            <person name="Zou Y."/>
            <person name="Xue W."/>
            <person name="Luo G."/>
        </authorList>
    </citation>
    <scope>NUCLEOTIDE SEQUENCE [LARGE SCALE GENOMIC DNA]</scope>
    <source>
        <strain evidence="1 2">AM27-32LB</strain>
    </source>
</reference>
<dbReference type="AlphaFoldDB" id="A0A414KKR2"/>
<protein>
    <submittedName>
        <fullName evidence="1">Uncharacterized protein</fullName>
    </submittedName>
</protein>
<dbReference type="RefSeq" id="WP_021652407.1">
    <property type="nucleotide sequence ID" value="NZ_JAQEBC010000016.1"/>
</dbReference>
<sequence>MAKRSCRRTTDENLIHKKAVEMRKKTDEQLVHYVEDRVEKARSEGFNCGKASVPKTGEGAKEFIAFLQLNKIPGIGAVTINKLIKVAEENGYL</sequence>
<gene>
    <name evidence="1" type="ORF">DW723_02810</name>
</gene>
<proteinExistence type="predicted"/>
<name>A0A414KKR2_9FIRM</name>
<accession>A0A414KKR2</accession>
<dbReference type="Proteomes" id="UP000283928">
    <property type="component" value="Unassembled WGS sequence"/>
</dbReference>
<evidence type="ECO:0000313" key="2">
    <source>
        <dbReference type="Proteomes" id="UP000283928"/>
    </source>
</evidence>
<dbReference type="EMBL" id="QSKO01000003">
    <property type="protein sequence ID" value="RHE77329.1"/>
    <property type="molecule type" value="Genomic_DNA"/>
</dbReference>
<comment type="caution">
    <text evidence="1">The sequence shown here is derived from an EMBL/GenBank/DDBJ whole genome shotgun (WGS) entry which is preliminary data.</text>
</comment>
<organism evidence="1 2">
    <name type="scientific">Blautia obeum</name>
    <dbReference type="NCBI Taxonomy" id="40520"/>
    <lineage>
        <taxon>Bacteria</taxon>
        <taxon>Bacillati</taxon>
        <taxon>Bacillota</taxon>
        <taxon>Clostridia</taxon>
        <taxon>Lachnospirales</taxon>
        <taxon>Lachnospiraceae</taxon>
        <taxon>Blautia</taxon>
    </lineage>
</organism>
<evidence type="ECO:0000313" key="1">
    <source>
        <dbReference type="EMBL" id="RHE77329.1"/>
    </source>
</evidence>